<dbReference type="Gene3D" id="3.30.9.10">
    <property type="entry name" value="D-Amino Acid Oxidase, subunit A, domain 2"/>
    <property type="match status" value="1"/>
</dbReference>
<dbReference type="PANTHER" id="PTHR43104:SF4">
    <property type="entry name" value="L-2-HYDROXYGLUTARATE DEHYDROGENASE, MITOCHONDRIAL"/>
    <property type="match status" value="1"/>
</dbReference>
<evidence type="ECO:0000256" key="4">
    <source>
        <dbReference type="ARBA" id="ARBA00023002"/>
    </source>
</evidence>
<dbReference type="Pfam" id="PF01266">
    <property type="entry name" value="DAO"/>
    <property type="match status" value="1"/>
</dbReference>
<evidence type="ECO:0000256" key="6">
    <source>
        <dbReference type="ARBA" id="ARBA00037941"/>
    </source>
</evidence>
<dbReference type="InterPro" id="IPR036188">
    <property type="entry name" value="FAD/NAD-bd_sf"/>
</dbReference>
<name>A0AAD7UGE9_9STRA</name>
<reference evidence="10" key="1">
    <citation type="submission" date="2023-01" db="EMBL/GenBank/DDBJ databases">
        <title>Metagenome sequencing of chrysophaentin producing Chrysophaeum taylorii.</title>
        <authorList>
            <person name="Davison J."/>
            <person name="Bewley C."/>
        </authorList>
    </citation>
    <scope>NUCLEOTIDE SEQUENCE</scope>
    <source>
        <strain evidence="10">NIES-1699</strain>
    </source>
</reference>
<comment type="caution">
    <text evidence="10">The sequence shown here is derived from an EMBL/GenBank/DDBJ whole genome shotgun (WGS) entry which is preliminary data.</text>
</comment>
<evidence type="ECO:0000256" key="3">
    <source>
        <dbReference type="ARBA" id="ARBA00022827"/>
    </source>
</evidence>
<keyword evidence="3" id="KW-0274">FAD</keyword>
<dbReference type="Gene3D" id="3.50.50.60">
    <property type="entry name" value="FAD/NAD(P)-binding domain"/>
    <property type="match status" value="1"/>
</dbReference>
<keyword evidence="2" id="KW-0285">Flavoprotein</keyword>
<keyword evidence="11" id="KW-1185">Reference proteome</keyword>
<dbReference type="EMBL" id="JAQMWT010000334">
    <property type="protein sequence ID" value="KAJ8604295.1"/>
    <property type="molecule type" value="Genomic_DNA"/>
</dbReference>
<proteinExistence type="inferred from homology"/>
<evidence type="ECO:0000256" key="7">
    <source>
        <dbReference type="ARBA" id="ARBA00038878"/>
    </source>
</evidence>
<sequence length="349" mass="37629">MDVCVVGAGVVGLAVARAAAKRGLETLVLEGEATIGHGISSRNSGVVHAGLYYAGLPLKQRWCLEGKRLLYEYCEAKKIPHARCGKLVVAQGSQLDCLEALLRSALRAGVEARLLSREETLTLEPLVRCDAALLSPTTGIVDAVALMEALRNDAEAYGATVVTRSRVSRATPRNGRVDLDVDTAGERDTLACRRVVNATGLHAAKLHDDDDGPRHRFAKGSYFACRARPFSRLVYPLPEPGGLGIHATVDLDGAVRFGPDVEWLAETDPEDLDFAVDETRAPRFYDAVRTYYPGLRDGDLRPDYSGIRPKLDGDFRVVRRDGLISLLGIESPGLTAALAIAEAVVSTEL</sequence>
<evidence type="ECO:0000313" key="10">
    <source>
        <dbReference type="EMBL" id="KAJ8604295.1"/>
    </source>
</evidence>
<dbReference type="PANTHER" id="PTHR43104">
    <property type="entry name" value="L-2-HYDROXYGLUTARATE DEHYDROGENASE, MITOCHONDRIAL"/>
    <property type="match status" value="1"/>
</dbReference>
<keyword evidence="4" id="KW-0560">Oxidoreductase</keyword>
<dbReference type="Proteomes" id="UP001230188">
    <property type="component" value="Unassembled WGS sequence"/>
</dbReference>
<evidence type="ECO:0000256" key="1">
    <source>
        <dbReference type="ARBA" id="ARBA00001974"/>
    </source>
</evidence>
<accession>A0AAD7UGE9</accession>
<dbReference type="GO" id="GO:0047545">
    <property type="term" value="F:(S)-2-hydroxyglutarate dehydrogenase activity"/>
    <property type="evidence" value="ECO:0007669"/>
    <property type="project" value="UniProtKB-EC"/>
</dbReference>
<gene>
    <name evidence="10" type="ORF">CTAYLR_002517</name>
</gene>
<dbReference type="InterPro" id="IPR006076">
    <property type="entry name" value="FAD-dep_OxRdtase"/>
</dbReference>
<comment type="cofactor">
    <cofactor evidence="1">
        <name>FAD</name>
        <dbReference type="ChEBI" id="CHEBI:57692"/>
    </cofactor>
</comment>
<dbReference type="AlphaFoldDB" id="A0AAD7UGE9"/>
<dbReference type="EC" id="1.1.99.2" evidence="7"/>
<evidence type="ECO:0000256" key="5">
    <source>
        <dbReference type="ARBA" id="ARBA00036066"/>
    </source>
</evidence>
<evidence type="ECO:0000256" key="2">
    <source>
        <dbReference type="ARBA" id="ARBA00022630"/>
    </source>
</evidence>
<evidence type="ECO:0000256" key="8">
    <source>
        <dbReference type="ARBA" id="ARBA00041137"/>
    </source>
</evidence>
<dbReference type="SUPFAM" id="SSF51905">
    <property type="entry name" value="FAD/NAD(P)-binding domain"/>
    <property type="match status" value="1"/>
</dbReference>
<evidence type="ECO:0000313" key="11">
    <source>
        <dbReference type="Proteomes" id="UP001230188"/>
    </source>
</evidence>
<evidence type="ECO:0000259" key="9">
    <source>
        <dbReference type="Pfam" id="PF01266"/>
    </source>
</evidence>
<comment type="catalytic activity">
    <reaction evidence="5">
        <text>(S)-2-hydroxyglutarate + A = 2-oxoglutarate + AH2</text>
        <dbReference type="Rhea" id="RHEA:21252"/>
        <dbReference type="ChEBI" id="CHEBI:13193"/>
        <dbReference type="ChEBI" id="CHEBI:16782"/>
        <dbReference type="ChEBI" id="CHEBI:16810"/>
        <dbReference type="ChEBI" id="CHEBI:17499"/>
        <dbReference type="EC" id="1.1.99.2"/>
    </reaction>
</comment>
<feature type="domain" description="FAD dependent oxidoreductase" evidence="9">
    <location>
        <begin position="2"/>
        <end position="345"/>
    </location>
</feature>
<organism evidence="10 11">
    <name type="scientific">Chrysophaeum taylorii</name>
    <dbReference type="NCBI Taxonomy" id="2483200"/>
    <lineage>
        <taxon>Eukaryota</taxon>
        <taxon>Sar</taxon>
        <taxon>Stramenopiles</taxon>
        <taxon>Ochrophyta</taxon>
        <taxon>Pelagophyceae</taxon>
        <taxon>Pelagomonadales</taxon>
        <taxon>Pelagomonadaceae</taxon>
        <taxon>Chrysophaeum</taxon>
    </lineage>
</organism>
<comment type="similarity">
    <text evidence="6">Belongs to the L2HGDH family.</text>
</comment>
<protein>
    <recommendedName>
        <fullName evidence="8">L-2-hydroxyglutarate dehydrogenase, mitochondrial</fullName>
        <ecNumber evidence="7">1.1.99.2</ecNumber>
    </recommendedName>
</protein>